<dbReference type="OrthoDB" id="3826566at2"/>
<dbReference type="Pfam" id="PF07811">
    <property type="entry name" value="TadE"/>
    <property type="match status" value="1"/>
</dbReference>
<feature type="domain" description="TadE-like" evidence="3">
    <location>
        <begin position="23"/>
        <end position="65"/>
    </location>
</feature>
<protein>
    <submittedName>
        <fullName evidence="4">Pilus assembly protein</fullName>
    </submittedName>
</protein>
<evidence type="ECO:0000313" key="4">
    <source>
        <dbReference type="EMBL" id="KAA1422518.1"/>
    </source>
</evidence>
<evidence type="ECO:0000313" key="5">
    <source>
        <dbReference type="Proteomes" id="UP000307768"/>
    </source>
</evidence>
<gene>
    <name evidence="4" type="ORF">FE697_015400</name>
</gene>
<feature type="transmembrane region" description="Helical" evidence="2">
    <location>
        <begin position="26"/>
        <end position="50"/>
    </location>
</feature>
<evidence type="ECO:0000256" key="1">
    <source>
        <dbReference type="SAM" id="MobiDB-lite"/>
    </source>
</evidence>
<feature type="region of interest" description="Disordered" evidence="1">
    <location>
        <begin position="1"/>
        <end position="20"/>
    </location>
</feature>
<dbReference type="EMBL" id="VDFQ02000004">
    <property type="protein sequence ID" value="KAA1422518.1"/>
    <property type="molecule type" value="Genomic_DNA"/>
</dbReference>
<proteinExistence type="predicted"/>
<dbReference type="Proteomes" id="UP000307768">
    <property type="component" value="Unassembled WGS sequence"/>
</dbReference>
<name>A0A5Q6RWV9_9ACTN</name>
<dbReference type="InterPro" id="IPR012495">
    <property type="entry name" value="TadE-like_dom"/>
</dbReference>
<organism evidence="4 5">
    <name type="scientific">Mumia zhuanghuii</name>
    <dbReference type="NCBI Taxonomy" id="2585211"/>
    <lineage>
        <taxon>Bacteria</taxon>
        <taxon>Bacillati</taxon>
        <taxon>Actinomycetota</taxon>
        <taxon>Actinomycetes</taxon>
        <taxon>Propionibacteriales</taxon>
        <taxon>Nocardioidaceae</taxon>
        <taxon>Mumia</taxon>
    </lineage>
</organism>
<dbReference type="AlphaFoldDB" id="A0A5Q6RWV9"/>
<accession>A0A5Q6RWV9</accession>
<sequence length="141" mass="14443">MRAGRPATRACRRGAGRGSEDAGSAVAEFCLVMVVLVPLVLAIVQLALVLHVRNTITAAAADGARAASRDGATLDLGAQRAREQISRALSPRYARDVVAERAAAGGQSLVVVRVRTTVPALGLFGATVEVDATGRAVLEAG</sequence>
<evidence type="ECO:0000259" key="3">
    <source>
        <dbReference type="Pfam" id="PF07811"/>
    </source>
</evidence>
<comment type="caution">
    <text evidence="4">The sequence shown here is derived from an EMBL/GenBank/DDBJ whole genome shotgun (WGS) entry which is preliminary data.</text>
</comment>
<keyword evidence="2" id="KW-0472">Membrane</keyword>
<evidence type="ECO:0000256" key="2">
    <source>
        <dbReference type="SAM" id="Phobius"/>
    </source>
</evidence>
<keyword evidence="2" id="KW-1133">Transmembrane helix</keyword>
<keyword evidence="2" id="KW-0812">Transmembrane</keyword>
<reference evidence="4 5" key="1">
    <citation type="submission" date="2019-09" db="EMBL/GenBank/DDBJ databases">
        <title>Mumia zhuanghuii sp. nov. isolated from the intestinal contents of plateau pika (Ochotona curzoniae) in the Qinghai-Tibet plateau of China.</title>
        <authorList>
            <person name="Tian Z."/>
        </authorList>
    </citation>
    <scope>NUCLEOTIDE SEQUENCE [LARGE SCALE GENOMIC DNA]</scope>
    <source>
        <strain evidence="5">350</strain>
    </source>
</reference>